<sequence length="185" mass="19595">MAVIHYTSFSLVFLATASIFLAVAQAQGGQPHHGGHPHPGGHPQAGTPVGGRDLCSGSSYPAMCRSIVKGQTNPQCATEAVVNQLVVETKHANTNVDRFGSTQSQVIQICKENYDIALTNLQTSLTNLKSKDTAGFKSNLSAALADYVTCDDAFGELGETSPVANTNKMLREMADTGLYLVTMVH</sequence>
<dbReference type="PANTHER" id="PTHR36710">
    <property type="entry name" value="PECTINESTERASE INHIBITOR-LIKE"/>
    <property type="match status" value="1"/>
</dbReference>
<protein>
    <recommendedName>
        <fullName evidence="6">Pectinesterase inhibitor domain-containing protein</fullName>
    </recommendedName>
</protein>
<evidence type="ECO:0000256" key="3">
    <source>
        <dbReference type="ARBA" id="ARBA00038471"/>
    </source>
</evidence>
<reference evidence="7" key="1">
    <citation type="submission" date="2020-03" db="EMBL/GenBank/DDBJ databases">
        <title>A high-quality chromosome-level genome assembly of a woody plant with both climbing and erect habits, Rhamnella rubrinervis.</title>
        <authorList>
            <person name="Lu Z."/>
            <person name="Yang Y."/>
            <person name="Zhu X."/>
            <person name="Sun Y."/>
        </authorList>
    </citation>
    <scope>NUCLEOTIDE SEQUENCE</scope>
    <source>
        <strain evidence="7">BYM</strain>
        <tissue evidence="7">Leaf</tissue>
    </source>
</reference>
<dbReference type="InterPro" id="IPR035513">
    <property type="entry name" value="Invertase/methylesterase_inhib"/>
</dbReference>
<organism evidence="7 8">
    <name type="scientific">Rhamnella rubrinervis</name>
    <dbReference type="NCBI Taxonomy" id="2594499"/>
    <lineage>
        <taxon>Eukaryota</taxon>
        <taxon>Viridiplantae</taxon>
        <taxon>Streptophyta</taxon>
        <taxon>Embryophyta</taxon>
        <taxon>Tracheophyta</taxon>
        <taxon>Spermatophyta</taxon>
        <taxon>Magnoliopsida</taxon>
        <taxon>eudicotyledons</taxon>
        <taxon>Gunneridae</taxon>
        <taxon>Pentapetalae</taxon>
        <taxon>rosids</taxon>
        <taxon>fabids</taxon>
        <taxon>Rosales</taxon>
        <taxon>Rhamnaceae</taxon>
        <taxon>rhamnoid group</taxon>
        <taxon>Rhamneae</taxon>
        <taxon>Rhamnella</taxon>
    </lineage>
</organism>
<dbReference type="CDD" id="cd15800">
    <property type="entry name" value="PMEI-like_2"/>
    <property type="match status" value="1"/>
</dbReference>
<evidence type="ECO:0000256" key="1">
    <source>
        <dbReference type="ARBA" id="ARBA00022729"/>
    </source>
</evidence>
<feature type="chain" id="PRO_5035432350" description="Pectinesterase inhibitor domain-containing protein" evidence="5">
    <location>
        <begin position="27"/>
        <end position="185"/>
    </location>
</feature>
<dbReference type="Gene3D" id="1.20.140.40">
    <property type="entry name" value="Invertase/pectin methylesterase inhibitor family protein"/>
    <property type="match status" value="1"/>
</dbReference>
<keyword evidence="2" id="KW-1015">Disulfide bond</keyword>
<dbReference type="SMART" id="SM00856">
    <property type="entry name" value="PMEI"/>
    <property type="match status" value="1"/>
</dbReference>
<dbReference type="Pfam" id="PF04043">
    <property type="entry name" value="PMEI"/>
    <property type="match status" value="1"/>
</dbReference>
<evidence type="ECO:0000256" key="2">
    <source>
        <dbReference type="ARBA" id="ARBA00023157"/>
    </source>
</evidence>
<dbReference type="Proteomes" id="UP000796880">
    <property type="component" value="Unassembled WGS sequence"/>
</dbReference>
<evidence type="ECO:0000313" key="7">
    <source>
        <dbReference type="EMBL" id="KAF3431224.1"/>
    </source>
</evidence>
<dbReference type="InterPro" id="IPR052421">
    <property type="entry name" value="PCW_Enzyme_Inhibitor"/>
</dbReference>
<keyword evidence="1 5" id="KW-0732">Signal</keyword>
<dbReference type="InterPro" id="IPR006501">
    <property type="entry name" value="Pectinesterase_inhib_dom"/>
</dbReference>
<dbReference type="EMBL" id="VOIH02000012">
    <property type="protein sequence ID" value="KAF3431224.1"/>
    <property type="molecule type" value="Genomic_DNA"/>
</dbReference>
<dbReference type="SUPFAM" id="SSF101148">
    <property type="entry name" value="Plant invertase/pectin methylesterase inhibitor"/>
    <property type="match status" value="1"/>
</dbReference>
<keyword evidence="8" id="KW-1185">Reference proteome</keyword>
<evidence type="ECO:0000256" key="5">
    <source>
        <dbReference type="SAM" id="SignalP"/>
    </source>
</evidence>
<dbReference type="NCBIfam" id="TIGR01614">
    <property type="entry name" value="PME_inhib"/>
    <property type="match status" value="1"/>
</dbReference>
<dbReference type="PANTHER" id="PTHR36710:SF4">
    <property type="entry name" value="PLANT INVERTASE_PECTIN METHYLESTERASE INHIBITOR SUPERFAMILY PROTEIN"/>
    <property type="match status" value="1"/>
</dbReference>
<feature type="signal peptide" evidence="5">
    <location>
        <begin position="1"/>
        <end position="26"/>
    </location>
</feature>
<dbReference type="AlphaFoldDB" id="A0A8K0DND3"/>
<evidence type="ECO:0000259" key="6">
    <source>
        <dbReference type="SMART" id="SM00856"/>
    </source>
</evidence>
<feature type="region of interest" description="Disordered" evidence="4">
    <location>
        <begin position="28"/>
        <end position="51"/>
    </location>
</feature>
<evidence type="ECO:0000313" key="8">
    <source>
        <dbReference type="Proteomes" id="UP000796880"/>
    </source>
</evidence>
<dbReference type="OrthoDB" id="770764at2759"/>
<evidence type="ECO:0000256" key="4">
    <source>
        <dbReference type="SAM" id="MobiDB-lite"/>
    </source>
</evidence>
<gene>
    <name evidence="7" type="ORF">FNV43_RR25954</name>
</gene>
<accession>A0A8K0DND3</accession>
<name>A0A8K0DND3_9ROSA</name>
<feature type="domain" description="Pectinesterase inhibitor" evidence="6">
    <location>
        <begin position="46"/>
        <end position="180"/>
    </location>
</feature>
<dbReference type="GO" id="GO:0004857">
    <property type="term" value="F:enzyme inhibitor activity"/>
    <property type="evidence" value="ECO:0007669"/>
    <property type="project" value="InterPro"/>
</dbReference>
<comment type="caution">
    <text evidence="7">The sequence shown here is derived from an EMBL/GenBank/DDBJ whole genome shotgun (WGS) entry which is preliminary data.</text>
</comment>
<comment type="similarity">
    <text evidence="3">Belongs to the PMEI family.</text>
</comment>
<proteinExistence type="inferred from homology"/>